<comment type="caution">
    <text evidence="2">The sequence shown here is derived from an EMBL/GenBank/DDBJ whole genome shotgun (WGS) entry which is preliminary data.</text>
</comment>
<evidence type="ECO:0000256" key="1">
    <source>
        <dbReference type="ARBA" id="ARBA00023121"/>
    </source>
</evidence>
<dbReference type="Gene3D" id="3.40.50.10170">
    <property type="match status" value="1"/>
</dbReference>
<dbReference type="Pfam" id="PF02645">
    <property type="entry name" value="DegV"/>
    <property type="match status" value="1"/>
</dbReference>
<proteinExistence type="predicted"/>
<name>A0A6I1MJR0_9CLOT</name>
<dbReference type="GO" id="GO:0008289">
    <property type="term" value="F:lipid binding"/>
    <property type="evidence" value="ECO:0007669"/>
    <property type="project" value="UniProtKB-KW"/>
</dbReference>
<dbReference type="PANTHER" id="PTHR33434:SF2">
    <property type="entry name" value="FATTY ACID-BINDING PROTEIN TM_1468"/>
    <property type="match status" value="1"/>
</dbReference>
<accession>A0A6I1MJR0</accession>
<dbReference type="EMBL" id="WHJC01000046">
    <property type="protein sequence ID" value="MPQ43184.1"/>
    <property type="molecule type" value="Genomic_DNA"/>
</dbReference>
<dbReference type="SUPFAM" id="SSF82549">
    <property type="entry name" value="DAK1/DegV-like"/>
    <property type="match status" value="1"/>
</dbReference>
<sequence>MSKIKIITDSTCDLSRDLIDKHNIEILPVLINFGEESYLDGVEINLTEMLTRIEVENCLPTTAQVTPNRFMENYKKYLDEGYKIISIHLSSKMSGTYQSACIAKQMLESEDIIVIDSHNVTLGLGMIVLKACNLVKEGKSFEEIEKEILEYKKHVKSTIAFESLDNLVRGGRLSKGKAMFVNALGIKLLLNIQDGEMNVLGKVRGSKKIIKEMILTLKEVERKSGEPIILVEFENEEVYQGLKIQLDEFDIEHLRQTVGCAVGIHSGSKVCALFYVENY</sequence>
<dbReference type="Gene3D" id="3.30.1180.10">
    <property type="match status" value="1"/>
</dbReference>
<evidence type="ECO:0000313" key="2">
    <source>
        <dbReference type="EMBL" id="MPQ43184.1"/>
    </source>
</evidence>
<dbReference type="PROSITE" id="PS51482">
    <property type="entry name" value="DEGV"/>
    <property type="match status" value="1"/>
</dbReference>
<dbReference type="Proteomes" id="UP000430345">
    <property type="component" value="Unassembled WGS sequence"/>
</dbReference>
<dbReference type="NCBIfam" id="TIGR00762">
    <property type="entry name" value="DegV"/>
    <property type="match status" value="1"/>
</dbReference>
<protein>
    <submittedName>
        <fullName evidence="2">DegV family EDD domain-containing protein</fullName>
    </submittedName>
</protein>
<dbReference type="InterPro" id="IPR043168">
    <property type="entry name" value="DegV_C"/>
</dbReference>
<dbReference type="InterPro" id="IPR003797">
    <property type="entry name" value="DegV"/>
</dbReference>
<dbReference type="AlphaFoldDB" id="A0A6I1MJR0"/>
<organism evidence="2 3">
    <name type="scientific">Clostridium tarantellae</name>
    <dbReference type="NCBI Taxonomy" id="39493"/>
    <lineage>
        <taxon>Bacteria</taxon>
        <taxon>Bacillati</taxon>
        <taxon>Bacillota</taxon>
        <taxon>Clostridia</taxon>
        <taxon>Eubacteriales</taxon>
        <taxon>Clostridiaceae</taxon>
        <taxon>Clostridium</taxon>
    </lineage>
</organism>
<dbReference type="OrthoDB" id="9780216at2"/>
<evidence type="ECO:0000313" key="3">
    <source>
        <dbReference type="Proteomes" id="UP000430345"/>
    </source>
</evidence>
<keyword evidence="3" id="KW-1185">Reference proteome</keyword>
<reference evidence="2 3" key="1">
    <citation type="submission" date="2019-10" db="EMBL/GenBank/DDBJ databases">
        <title>The Genome Sequence of Clostridium tarantellae Isolated from Fish Brain.</title>
        <authorList>
            <person name="Bano L."/>
            <person name="Kiel M."/>
            <person name="Sales G."/>
            <person name="Doxey A.C."/>
            <person name="Mansfield M.J."/>
            <person name="Schiavone M."/>
            <person name="Rossetto O."/>
            <person name="Pirazzini M."/>
            <person name="Dobrindt U."/>
            <person name="Montecucco C."/>
        </authorList>
    </citation>
    <scope>NUCLEOTIDE SEQUENCE [LARGE SCALE GENOMIC DNA]</scope>
    <source>
        <strain evidence="2 3">DSM 3997</strain>
    </source>
</reference>
<dbReference type="RefSeq" id="WP_152888479.1">
    <property type="nucleotide sequence ID" value="NZ_WHJC01000046.1"/>
</dbReference>
<dbReference type="InterPro" id="IPR050270">
    <property type="entry name" value="DegV_domain_contain"/>
</dbReference>
<keyword evidence="1" id="KW-0446">Lipid-binding</keyword>
<gene>
    <name evidence="2" type="ORF">GBZ86_05330</name>
</gene>
<dbReference type="PANTHER" id="PTHR33434">
    <property type="entry name" value="DEGV DOMAIN-CONTAINING PROTEIN DR_1986-RELATED"/>
    <property type="match status" value="1"/>
</dbReference>